<evidence type="ECO:0000313" key="11">
    <source>
        <dbReference type="EMBL" id="CEM53750.1"/>
    </source>
</evidence>
<dbReference type="GO" id="GO:0008270">
    <property type="term" value="F:zinc ion binding"/>
    <property type="evidence" value="ECO:0007669"/>
    <property type="project" value="UniProtKB-KW"/>
</dbReference>
<keyword evidence="6 7" id="KW-0862">Zinc</keyword>
<feature type="domain" description="TRAF-type" evidence="10">
    <location>
        <begin position="173"/>
        <end position="224"/>
    </location>
</feature>
<keyword evidence="5 7" id="KW-0863">Zinc-finger</keyword>
<dbReference type="Gene3D" id="2.60.210.10">
    <property type="entry name" value="Apoptosis, Tumor Necrosis Factor Receptor Associated Protein 2, Chain A"/>
    <property type="match status" value="1"/>
</dbReference>
<evidence type="ECO:0000256" key="2">
    <source>
        <dbReference type="ARBA" id="ARBA00022490"/>
    </source>
</evidence>
<dbReference type="PANTHER" id="PTHR10131:SF94">
    <property type="entry name" value="TNF RECEPTOR-ASSOCIATED FACTOR 4"/>
    <property type="match status" value="1"/>
</dbReference>
<name>A0A0G4I9Q8_9ALVE</name>
<dbReference type="PANTHER" id="PTHR10131">
    <property type="entry name" value="TNF RECEPTOR ASSOCIATED FACTOR"/>
    <property type="match status" value="1"/>
</dbReference>
<evidence type="ECO:0000256" key="7">
    <source>
        <dbReference type="PROSITE-ProRule" id="PRU00207"/>
    </source>
</evidence>
<feature type="domain" description="MATH" evidence="9">
    <location>
        <begin position="278"/>
        <end position="402"/>
    </location>
</feature>
<dbReference type="GO" id="GO:0005737">
    <property type="term" value="C:cytoplasm"/>
    <property type="evidence" value="ECO:0007669"/>
    <property type="project" value="UniProtKB-SubCell"/>
</dbReference>
<dbReference type="SUPFAM" id="SSF49599">
    <property type="entry name" value="TRAF domain-like"/>
    <property type="match status" value="3"/>
</dbReference>
<gene>
    <name evidence="11" type="ORF">Cvel_12215</name>
</gene>
<dbReference type="InterPro" id="IPR001293">
    <property type="entry name" value="Znf_TRAF"/>
</dbReference>
<reference evidence="11" key="1">
    <citation type="submission" date="2014-11" db="EMBL/GenBank/DDBJ databases">
        <authorList>
            <person name="Otto D Thomas"/>
            <person name="Naeem Raeece"/>
        </authorList>
    </citation>
    <scope>NUCLEOTIDE SEQUENCE</scope>
</reference>
<organism evidence="11">
    <name type="scientific">Chromera velia CCMP2878</name>
    <dbReference type="NCBI Taxonomy" id="1169474"/>
    <lineage>
        <taxon>Eukaryota</taxon>
        <taxon>Sar</taxon>
        <taxon>Alveolata</taxon>
        <taxon>Colpodellida</taxon>
        <taxon>Chromeraceae</taxon>
        <taxon>Chromera</taxon>
    </lineage>
</organism>
<dbReference type="Pfam" id="PF00097">
    <property type="entry name" value="zf-C3HC4"/>
    <property type="match status" value="1"/>
</dbReference>
<dbReference type="VEuPathDB" id="CryptoDB:Cvel_12215"/>
<dbReference type="InterPro" id="IPR018957">
    <property type="entry name" value="Znf_C3HC4_RING-type"/>
</dbReference>
<keyword evidence="4" id="KW-0677">Repeat</keyword>
<keyword evidence="2" id="KW-0963">Cytoplasm</keyword>
<evidence type="ECO:0000256" key="6">
    <source>
        <dbReference type="ARBA" id="ARBA00022833"/>
    </source>
</evidence>
<feature type="zinc finger region" description="TRAF-type" evidence="7">
    <location>
        <begin position="173"/>
        <end position="224"/>
    </location>
</feature>
<comment type="subcellular location">
    <subcellularLocation>
        <location evidence="1">Cytoplasm</location>
    </subcellularLocation>
</comment>
<evidence type="ECO:0000259" key="9">
    <source>
        <dbReference type="PROSITE" id="PS50144"/>
    </source>
</evidence>
<evidence type="ECO:0000256" key="3">
    <source>
        <dbReference type="ARBA" id="ARBA00022723"/>
    </source>
</evidence>
<dbReference type="SMART" id="SM00184">
    <property type="entry name" value="RING"/>
    <property type="match status" value="1"/>
</dbReference>
<dbReference type="PROSITE" id="PS50145">
    <property type="entry name" value="ZF_TRAF"/>
    <property type="match status" value="2"/>
</dbReference>
<feature type="domain" description="TRAF-type" evidence="10">
    <location>
        <begin position="119"/>
        <end position="166"/>
    </location>
</feature>
<dbReference type="PROSITE" id="PS50089">
    <property type="entry name" value="ZF_RING_2"/>
    <property type="match status" value="1"/>
</dbReference>
<evidence type="ECO:0000259" key="10">
    <source>
        <dbReference type="PROSITE" id="PS50145"/>
    </source>
</evidence>
<evidence type="ECO:0000256" key="5">
    <source>
        <dbReference type="ARBA" id="ARBA00022771"/>
    </source>
</evidence>
<dbReference type="CDD" id="cd00121">
    <property type="entry name" value="MATH"/>
    <property type="match status" value="1"/>
</dbReference>
<dbReference type="Pfam" id="PF02176">
    <property type="entry name" value="zf-TRAF"/>
    <property type="match status" value="2"/>
</dbReference>
<evidence type="ECO:0000256" key="4">
    <source>
        <dbReference type="ARBA" id="ARBA00022737"/>
    </source>
</evidence>
<feature type="zinc finger region" description="TRAF-type" evidence="7">
    <location>
        <begin position="119"/>
        <end position="166"/>
    </location>
</feature>
<dbReference type="AlphaFoldDB" id="A0A0G4I9Q8"/>
<accession>A0A0G4I9Q8</accession>
<dbReference type="InterPro" id="IPR013083">
    <property type="entry name" value="Znf_RING/FYVE/PHD"/>
</dbReference>
<dbReference type="PROSITE" id="PS50144">
    <property type="entry name" value="MATH"/>
    <property type="match status" value="1"/>
</dbReference>
<sequence length="418" mass="47016">MTGEIRRLGLDASFAAVGNETQVENALCPICQDFIEDPKETDCEARHVFCGPCIQKEFDRRLNEGLDQQCPTCRGYCSKLQRPQPLVRNFIDQVKWKCLNFANGSGCSFTGTKKQLEKHLDEECAEQETECPFDGCAEKMKREPLAAHKGVCKYRLIPCVRCNDQVRFNAKSAHFKVCRKVPVSCPNRCGKKPMRGELSEHRRTECLEETVECPVSGCGEKMKRKLAEQHEDESMKKHFKLLHHHVGDLERQLQFAQLSQLHHPGGGMSTYHSSLADTLDLTVRLTDYETTSAGFERGEWLDSLPFDFQGYRFYVSVYPRGDAASSDGNAAFYLTNADDYKGSLTISVRVSGMVDRREFSVDFSNALSPSRSWGMKDFHPAESLLNAARVGSEGALDLLIQLSAPRTNRRSLVVSGYA</sequence>
<keyword evidence="3 7" id="KW-0479">Metal-binding</keyword>
<dbReference type="Gene3D" id="3.30.40.10">
    <property type="entry name" value="Zinc/RING finger domain, C3HC4 (zinc finger)"/>
    <property type="match status" value="3"/>
</dbReference>
<dbReference type="PhylomeDB" id="A0A0G4I9Q8"/>
<evidence type="ECO:0008006" key="12">
    <source>
        <dbReference type="Google" id="ProtNLM"/>
    </source>
</evidence>
<dbReference type="EMBL" id="CDMZ01005722">
    <property type="protein sequence ID" value="CEM53750.1"/>
    <property type="molecule type" value="Genomic_DNA"/>
</dbReference>
<proteinExistence type="predicted"/>
<dbReference type="InterPro" id="IPR008974">
    <property type="entry name" value="TRAF-like"/>
</dbReference>
<feature type="domain" description="RING-type" evidence="8">
    <location>
        <begin position="28"/>
        <end position="74"/>
    </location>
</feature>
<dbReference type="SUPFAM" id="SSF57850">
    <property type="entry name" value="RING/U-box"/>
    <property type="match status" value="1"/>
</dbReference>
<evidence type="ECO:0000256" key="1">
    <source>
        <dbReference type="ARBA" id="ARBA00004496"/>
    </source>
</evidence>
<dbReference type="InterPro" id="IPR002083">
    <property type="entry name" value="MATH/TRAF_dom"/>
</dbReference>
<protein>
    <recommendedName>
        <fullName evidence="12">RING-type domain-containing protein</fullName>
    </recommendedName>
</protein>
<evidence type="ECO:0000259" key="8">
    <source>
        <dbReference type="PROSITE" id="PS50089"/>
    </source>
</evidence>
<dbReference type="InterPro" id="IPR001841">
    <property type="entry name" value="Znf_RING"/>
</dbReference>